<feature type="transmembrane region" description="Helical" evidence="1">
    <location>
        <begin position="76"/>
        <end position="93"/>
    </location>
</feature>
<keyword evidence="1" id="KW-0812">Transmembrane</keyword>
<name>A0ABR8E881_9NOSO</name>
<comment type="caution">
    <text evidence="3">The sequence shown here is derived from an EMBL/GenBank/DDBJ whole genome shotgun (WGS) entry which is preliminary data.</text>
</comment>
<sequence>MRHFTLFTFLYLAAGVCLTAVALGHPDMASNNKTTLLVNAGSLYLVAALSNFQFWHQGVVRSEAKLRDKPAWDRNFVMILPILIIAFMLVTAIPDLVNHNWATEASARASGAPLLILINAEQLFIRSQIRQES</sequence>
<reference evidence="3 4" key="1">
    <citation type="journal article" date="2020" name="ISME J.">
        <title>Comparative genomics reveals insights into cyanobacterial evolution and habitat adaptation.</title>
        <authorList>
            <person name="Chen M.Y."/>
            <person name="Teng W.K."/>
            <person name="Zhao L."/>
            <person name="Hu C.X."/>
            <person name="Zhou Y.K."/>
            <person name="Han B.P."/>
            <person name="Song L.R."/>
            <person name="Shu W.S."/>
        </authorList>
    </citation>
    <scope>NUCLEOTIDE SEQUENCE [LARGE SCALE GENOMIC DNA]</scope>
    <source>
        <strain evidence="3 4">FACHB-838</strain>
    </source>
</reference>
<feature type="signal peptide" evidence="2">
    <location>
        <begin position="1"/>
        <end position="22"/>
    </location>
</feature>
<protein>
    <submittedName>
        <fullName evidence="3">Uncharacterized protein</fullName>
    </submittedName>
</protein>
<dbReference type="EMBL" id="JACJSI010000552">
    <property type="protein sequence ID" value="MBD2536789.1"/>
    <property type="molecule type" value="Genomic_DNA"/>
</dbReference>
<proteinExistence type="predicted"/>
<evidence type="ECO:0000256" key="1">
    <source>
        <dbReference type="SAM" id="Phobius"/>
    </source>
</evidence>
<keyword evidence="2" id="KW-0732">Signal</keyword>
<keyword evidence="4" id="KW-1185">Reference proteome</keyword>
<dbReference type="RefSeq" id="WP_190947450.1">
    <property type="nucleotide sequence ID" value="NZ_JACJSI010000552.1"/>
</dbReference>
<gene>
    <name evidence="3" type="ORF">H6G97_49155</name>
</gene>
<evidence type="ECO:0000256" key="2">
    <source>
        <dbReference type="SAM" id="SignalP"/>
    </source>
</evidence>
<keyword evidence="1" id="KW-1133">Transmembrane helix</keyword>
<organism evidence="3 4">
    <name type="scientific">Nostoc flagelliforme FACHB-838</name>
    <dbReference type="NCBI Taxonomy" id="2692904"/>
    <lineage>
        <taxon>Bacteria</taxon>
        <taxon>Bacillati</taxon>
        <taxon>Cyanobacteriota</taxon>
        <taxon>Cyanophyceae</taxon>
        <taxon>Nostocales</taxon>
        <taxon>Nostocaceae</taxon>
        <taxon>Nostoc</taxon>
    </lineage>
</organism>
<keyword evidence="1" id="KW-0472">Membrane</keyword>
<accession>A0ABR8E881</accession>
<evidence type="ECO:0000313" key="3">
    <source>
        <dbReference type="EMBL" id="MBD2536789.1"/>
    </source>
</evidence>
<evidence type="ECO:0000313" key="4">
    <source>
        <dbReference type="Proteomes" id="UP000623440"/>
    </source>
</evidence>
<dbReference type="Proteomes" id="UP000623440">
    <property type="component" value="Unassembled WGS sequence"/>
</dbReference>
<feature type="chain" id="PRO_5045050161" evidence="2">
    <location>
        <begin position="23"/>
        <end position="133"/>
    </location>
</feature>
<feature type="transmembrane region" description="Helical" evidence="1">
    <location>
        <begin position="34"/>
        <end position="55"/>
    </location>
</feature>